<dbReference type="GO" id="GO:0016491">
    <property type="term" value="F:oxidoreductase activity"/>
    <property type="evidence" value="ECO:0007669"/>
    <property type="project" value="UniProtKB-KW"/>
</dbReference>
<dbReference type="STRING" id="431595.K3WWF9"/>
<dbReference type="Gene3D" id="3.40.50.720">
    <property type="entry name" value="NAD(P)-binding Rossmann-like Domain"/>
    <property type="match status" value="1"/>
</dbReference>
<dbReference type="InterPro" id="IPR036291">
    <property type="entry name" value="NAD(P)-bd_dom_sf"/>
</dbReference>
<dbReference type="InParanoid" id="K3WWF9"/>
<dbReference type="PANTHER" id="PTHR47706">
    <property type="entry name" value="NMRA-LIKE FAMILY PROTEIN"/>
    <property type="match status" value="1"/>
</dbReference>
<dbReference type="InterPro" id="IPR051609">
    <property type="entry name" value="NmrA/Isoflavone_reductase-like"/>
</dbReference>
<dbReference type="VEuPathDB" id="FungiDB:PYU1_G009289"/>
<dbReference type="HOGENOM" id="CLU_044876_6_1_1"/>
<dbReference type="AlphaFoldDB" id="K3WWF9"/>
<name>K3WWF9_GLOUD</name>
<organism evidence="4 5">
    <name type="scientific">Globisporangium ultimum (strain ATCC 200006 / CBS 805.95 / DAOM BR144)</name>
    <name type="common">Pythium ultimum</name>
    <dbReference type="NCBI Taxonomy" id="431595"/>
    <lineage>
        <taxon>Eukaryota</taxon>
        <taxon>Sar</taxon>
        <taxon>Stramenopiles</taxon>
        <taxon>Oomycota</taxon>
        <taxon>Peronosporomycetes</taxon>
        <taxon>Pythiales</taxon>
        <taxon>Pythiaceae</taxon>
        <taxon>Globisporangium</taxon>
    </lineage>
</organism>
<evidence type="ECO:0000256" key="1">
    <source>
        <dbReference type="ARBA" id="ARBA00022857"/>
    </source>
</evidence>
<dbReference type="OMA" id="VICAFTW"/>
<evidence type="ECO:0000259" key="3">
    <source>
        <dbReference type="Pfam" id="PF05368"/>
    </source>
</evidence>
<keyword evidence="5" id="KW-1185">Reference proteome</keyword>
<dbReference type="SUPFAM" id="SSF51735">
    <property type="entry name" value="NAD(P)-binding Rossmann-fold domains"/>
    <property type="match status" value="1"/>
</dbReference>
<dbReference type="EMBL" id="GL376632">
    <property type="status" value="NOT_ANNOTATED_CDS"/>
    <property type="molecule type" value="Genomic_DNA"/>
</dbReference>
<proteinExistence type="predicted"/>
<dbReference type="Gene3D" id="3.90.25.10">
    <property type="entry name" value="UDP-galactose 4-epimerase, domain 1"/>
    <property type="match status" value="1"/>
</dbReference>
<dbReference type="Pfam" id="PF05368">
    <property type="entry name" value="NmrA"/>
    <property type="match status" value="1"/>
</dbReference>
<dbReference type="eggNOG" id="ENOG502RYV7">
    <property type="taxonomic scope" value="Eukaryota"/>
</dbReference>
<sequence>MPLFKSFAVVGAGSFGAVVVTELLTRNVSVKVLTRDDTKSELHALKEKGASIVKVGYSDEQALHKALSDVDVVLSTISQFSLLLQIEIARIAKAAGVKLFVPAEYDVTVAERLNSYKKLVLDGLKGVEIPYTLFYTGFFTEFFSWFFDYNYAEGYISVVGDGNRPFSATTRLDIARFVAHVLTSAETSDLHNAIFRIEGDRKSPLEIAALAEKKLEKPIEIRRVDLEENRKKYNSDFAAFLTTLIADGRAVSGTKEEVDATINKFFPYWNPQPIGDFIEG</sequence>
<accession>K3WWF9</accession>
<reference evidence="4" key="3">
    <citation type="submission" date="2015-02" db="UniProtKB">
        <authorList>
            <consortium name="EnsemblProtists"/>
        </authorList>
    </citation>
    <scope>IDENTIFICATION</scope>
    <source>
        <strain evidence="4">DAOM BR144</strain>
    </source>
</reference>
<dbReference type="PANTHER" id="PTHR47706:SF4">
    <property type="entry name" value="NMRA-LIKE DOMAIN-CONTAINING PROTEIN"/>
    <property type="match status" value="1"/>
</dbReference>
<dbReference type="EnsemblProtists" id="PYU1_T009307">
    <property type="protein sequence ID" value="PYU1_T009307"/>
    <property type="gene ID" value="PYU1_G009289"/>
</dbReference>
<feature type="domain" description="NmrA-like" evidence="3">
    <location>
        <begin position="8"/>
        <end position="232"/>
    </location>
</feature>
<reference evidence="5" key="1">
    <citation type="journal article" date="2010" name="Genome Biol.">
        <title>Genome sequence of the necrotrophic plant pathogen Pythium ultimum reveals original pathogenicity mechanisms and effector repertoire.</title>
        <authorList>
            <person name="Levesque C.A."/>
            <person name="Brouwer H."/>
            <person name="Cano L."/>
            <person name="Hamilton J.P."/>
            <person name="Holt C."/>
            <person name="Huitema E."/>
            <person name="Raffaele S."/>
            <person name="Robideau G.P."/>
            <person name="Thines M."/>
            <person name="Win J."/>
            <person name="Zerillo M.M."/>
            <person name="Beakes G.W."/>
            <person name="Boore J.L."/>
            <person name="Busam D."/>
            <person name="Dumas B."/>
            <person name="Ferriera S."/>
            <person name="Fuerstenberg S.I."/>
            <person name="Gachon C.M."/>
            <person name="Gaulin E."/>
            <person name="Govers F."/>
            <person name="Grenville-Briggs L."/>
            <person name="Horner N."/>
            <person name="Hostetler J."/>
            <person name="Jiang R.H."/>
            <person name="Johnson J."/>
            <person name="Krajaejun T."/>
            <person name="Lin H."/>
            <person name="Meijer H.J."/>
            <person name="Moore B."/>
            <person name="Morris P."/>
            <person name="Phuntmart V."/>
            <person name="Puiu D."/>
            <person name="Shetty J."/>
            <person name="Stajich J.E."/>
            <person name="Tripathy S."/>
            <person name="Wawra S."/>
            <person name="van West P."/>
            <person name="Whitty B.R."/>
            <person name="Coutinho P.M."/>
            <person name="Henrissat B."/>
            <person name="Martin F."/>
            <person name="Thomas P.D."/>
            <person name="Tyler B.M."/>
            <person name="De Vries R.P."/>
            <person name="Kamoun S."/>
            <person name="Yandell M."/>
            <person name="Tisserat N."/>
            <person name="Buell C.R."/>
        </authorList>
    </citation>
    <scope>NUCLEOTIDE SEQUENCE</scope>
    <source>
        <strain evidence="5">DAOM:BR144</strain>
    </source>
</reference>
<evidence type="ECO:0000313" key="4">
    <source>
        <dbReference type="EnsemblProtists" id="PYU1_T009307"/>
    </source>
</evidence>
<dbReference type="Proteomes" id="UP000019132">
    <property type="component" value="Unassembled WGS sequence"/>
</dbReference>
<reference evidence="5" key="2">
    <citation type="submission" date="2010-04" db="EMBL/GenBank/DDBJ databases">
        <authorList>
            <person name="Buell R."/>
            <person name="Hamilton J."/>
            <person name="Hostetler J."/>
        </authorList>
    </citation>
    <scope>NUCLEOTIDE SEQUENCE [LARGE SCALE GENOMIC DNA]</scope>
    <source>
        <strain evidence="5">DAOM:BR144</strain>
    </source>
</reference>
<protein>
    <recommendedName>
        <fullName evidence="3">NmrA-like domain-containing protein</fullName>
    </recommendedName>
</protein>
<keyword evidence="1" id="KW-0521">NADP</keyword>
<dbReference type="InterPro" id="IPR008030">
    <property type="entry name" value="NmrA-like"/>
</dbReference>
<evidence type="ECO:0000256" key="2">
    <source>
        <dbReference type="ARBA" id="ARBA00023002"/>
    </source>
</evidence>
<evidence type="ECO:0000313" key="5">
    <source>
        <dbReference type="Proteomes" id="UP000019132"/>
    </source>
</evidence>
<keyword evidence="2" id="KW-0560">Oxidoreductase</keyword>